<organism evidence="1 2">
    <name type="scientific">Flavobacterium sediminilitoris</name>
    <dbReference type="NCBI Taxonomy" id="2024526"/>
    <lineage>
        <taxon>Bacteria</taxon>
        <taxon>Pseudomonadati</taxon>
        <taxon>Bacteroidota</taxon>
        <taxon>Flavobacteriia</taxon>
        <taxon>Flavobacteriales</taxon>
        <taxon>Flavobacteriaceae</taxon>
        <taxon>Flavobacterium</taxon>
    </lineage>
</organism>
<dbReference type="EMBL" id="CP090145">
    <property type="protein sequence ID" value="UOX32627.1"/>
    <property type="molecule type" value="Genomic_DNA"/>
</dbReference>
<protein>
    <recommendedName>
        <fullName evidence="3">Lipoprotein</fullName>
    </recommendedName>
</protein>
<evidence type="ECO:0000313" key="1">
    <source>
        <dbReference type="EMBL" id="UOX32627.1"/>
    </source>
</evidence>
<accession>A0ABY4HJX7</accession>
<name>A0ABY4HJX7_9FLAO</name>
<dbReference type="Proteomes" id="UP000830454">
    <property type="component" value="Chromosome"/>
</dbReference>
<keyword evidence="2" id="KW-1185">Reference proteome</keyword>
<proteinExistence type="predicted"/>
<reference evidence="1" key="2">
    <citation type="submission" date="2022-04" db="EMBL/GenBank/DDBJ databases">
        <title>Complete Genome Sequence of Flavobacterium sediminilitoris YSM-43, Isolated from a Tidal Sediment.</title>
        <authorList>
            <person name="Lee P.A."/>
        </authorList>
    </citation>
    <scope>NUCLEOTIDE SEQUENCE</scope>
    <source>
        <strain evidence="1">YSM-43</strain>
    </source>
</reference>
<evidence type="ECO:0008006" key="3">
    <source>
        <dbReference type="Google" id="ProtNLM"/>
    </source>
</evidence>
<dbReference type="PROSITE" id="PS51257">
    <property type="entry name" value="PROKAR_LIPOPROTEIN"/>
    <property type="match status" value="1"/>
</dbReference>
<reference evidence="1" key="1">
    <citation type="submission" date="2021-12" db="EMBL/GenBank/DDBJ databases">
        <authorList>
            <person name="Cha I.-T."/>
            <person name="Lee K.-E."/>
            <person name="Park S.-J."/>
        </authorList>
    </citation>
    <scope>NUCLEOTIDE SEQUENCE</scope>
    <source>
        <strain evidence="1">YSM-43</strain>
    </source>
</reference>
<gene>
    <name evidence="1" type="ORF">LXD69_11290</name>
</gene>
<sequence>MKNLKVILGFATIAIGITSCKNEKQEIAQNKIDEYIMYVDSISAIETSETIQDWDKIQANYDVKKMNAENATSELENKSDVEATLNESTLKYEEYKAKAIMNKAEIEEENFKKSLFGEEIIGKDKTFSWVNKDNIAAIYERFVTTVDKNKDSYSREDWDEIKLLYEALDTRKNTVENEGLSSEDNKKIAALKIKFAPMYTVNRMGAKSDENAEAKE</sequence>
<dbReference type="RefSeq" id="WP_246915465.1">
    <property type="nucleotide sequence ID" value="NZ_CP090145.1"/>
</dbReference>
<evidence type="ECO:0000313" key="2">
    <source>
        <dbReference type="Proteomes" id="UP000830454"/>
    </source>
</evidence>